<reference evidence="1 2" key="1">
    <citation type="submission" date="2024-09" db="EMBL/GenBank/DDBJ databases">
        <authorList>
            <person name="Sun Q."/>
            <person name="Mori K."/>
        </authorList>
    </citation>
    <scope>NUCLEOTIDE SEQUENCE [LARGE SCALE GENOMIC DNA]</scope>
    <source>
        <strain evidence="1 2">JCM 3331</strain>
    </source>
</reference>
<sequence>MRQLDTACQNADQLEAACTDAFDDHPDASVVTSFPGLASLSGARVLAGIGDDRSRFASAGSLKA</sequence>
<organism evidence="1 2">
    <name type="scientific">Streptomyces yanii</name>
    <dbReference type="NCBI Taxonomy" id="78510"/>
    <lineage>
        <taxon>Bacteria</taxon>
        <taxon>Bacillati</taxon>
        <taxon>Actinomycetota</taxon>
        <taxon>Actinomycetes</taxon>
        <taxon>Kitasatosporales</taxon>
        <taxon>Streptomycetaceae</taxon>
        <taxon>Streptomyces</taxon>
    </lineage>
</organism>
<evidence type="ECO:0008006" key="3">
    <source>
        <dbReference type="Google" id="ProtNLM"/>
    </source>
</evidence>
<dbReference type="EMBL" id="JBHMCG010000239">
    <property type="protein sequence ID" value="MFB9579800.1"/>
    <property type="molecule type" value="Genomic_DNA"/>
</dbReference>
<evidence type="ECO:0000313" key="2">
    <source>
        <dbReference type="Proteomes" id="UP001589710"/>
    </source>
</evidence>
<name>A0ABV5RPI5_9ACTN</name>
<evidence type="ECO:0000313" key="1">
    <source>
        <dbReference type="EMBL" id="MFB9579800.1"/>
    </source>
</evidence>
<comment type="caution">
    <text evidence="1">The sequence shown here is derived from an EMBL/GenBank/DDBJ whole genome shotgun (WGS) entry which is preliminary data.</text>
</comment>
<dbReference type="Proteomes" id="UP001589710">
    <property type="component" value="Unassembled WGS sequence"/>
</dbReference>
<accession>A0ABV5RPI5</accession>
<gene>
    <name evidence="1" type="ORF">ACFFTL_48065</name>
</gene>
<dbReference type="RefSeq" id="WP_345516930.1">
    <property type="nucleotide sequence ID" value="NZ_BAAAXD010000041.1"/>
</dbReference>
<keyword evidence="2" id="KW-1185">Reference proteome</keyword>
<protein>
    <recommendedName>
        <fullName evidence="3">IS110 family transposase</fullName>
    </recommendedName>
</protein>
<proteinExistence type="predicted"/>